<dbReference type="OrthoDB" id="250246at2"/>
<dbReference type="PANTHER" id="PTHR43586:SF21">
    <property type="entry name" value="PYRIDOXAL PHOSPHATE (PLP)-DEPENDENT ASPARTATE AMINOTRANSFERASE SUPERFAMILY"/>
    <property type="match status" value="1"/>
</dbReference>
<dbReference type="Gene3D" id="3.90.1150.10">
    <property type="entry name" value="Aspartate Aminotransferase, domain 1"/>
    <property type="match status" value="1"/>
</dbReference>
<reference evidence="2 3" key="1">
    <citation type="submission" date="2016-10" db="EMBL/GenBank/DDBJ databases">
        <authorList>
            <person name="de Groot N.N."/>
        </authorList>
    </citation>
    <scope>NUCLEOTIDE SEQUENCE [LARGE SCALE GENOMIC DNA]</scope>
    <source>
        <strain evidence="2 3">CGMCC 4.5739</strain>
    </source>
</reference>
<dbReference type="InterPro" id="IPR015422">
    <property type="entry name" value="PyrdxlP-dep_Trfase_small"/>
</dbReference>
<accession>A0A1I1JBI7</accession>
<protein>
    <submittedName>
        <fullName evidence="2">Selenocysteine lyase/Cysteine desulfurase</fullName>
    </submittedName>
</protein>
<feature type="domain" description="Aminotransferase class V" evidence="1">
    <location>
        <begin position="52"/>
        <end position="340"/>
    </location>
</feature>
<dbReference type="GO" id="GO:0016829">
    <property type="term" value="F:lyase activity"/>
    <property type="evidence" value="ECO:0007669"/>
    <property type="project" value="UniProtKB-KW"/>
</dbReference>
<dbReference type="PANTHER" id="PTHR43586">
    <property type="entry name" value="CYSTEINE DESULFURASE"/>
    <property type="match status" value="1"/>
</dbReference>
<dbReference type="RefSeq" id="WP_093838144.1">
    <property type="nucleotide sequence ID" value="NZ_FOLM01000003.1"/>
</dbReference>
<sequence>METLPSNAYALTTTYLNTASHGLLPAPTVAALREATAEMADGRMSVPLFLERAERARSGYAALTGVTPDRVALGSSVAGHAALVAASLPPGAEVVAPEEDFASVVTPFEQRGGLRLRLVPLEKLADAVRPETALVAFSAVQSADGRIADLDAVRAAAREHGARTMADLTQAGWMPLSAGDFDFTVCGAYKWLLCPRGVSFLTVPEDFGGLRPVNAGWVAGEDPWASCYGPVAELARTARRFDDCPAFLPYAGAVPSLEFLRGLGPASVREHDLALAARFRAGLARLGVEPVPGDSAIVSVPGLGGATARLADAGIVAASRAGHLRVSFHLYNTEADVDRLLNVLEAPAPEAEQNFDTGR</sequence>
<dbReference type="InterPro" id="IPR015424">
    <property type="entry name" value="PyrdxlP-dep_Trfase"/>
</dbReference>
<dbReference type="AlphaFoldDB" id="A0A1I1JBI7"/>
<dbReference type="Pfam" id="PF00266">
    <property type="entry name" value="Aminotran_5"/>
    <property type="match status" value="1"/>
</dbReference>
<proteinExistence type="predicted"/>
<keyword evidence="3" id="KW-1185">Reference proteome</keyword>
<evidence type="ECO:0000259" key="1">
    <source>
        <dbReference type="Pfam" id="PF00266"/>
    </source>
</evidence>
<dbReference type="InterPro" id="IPR015421">
    <property type="entry name" value="PyrdxlP-dep_Trfase_major"/>
</dbReference>
<dbReference type="Proteomes" id="UP000199207">
    <property type="component" value="Unassembled WGS sequence"/>
</dbReference>
<dbReference type="SUPFAM" id="SSF53383">
    <property type="entry name" value="PLP-dependent transferases"/>
    <property type="match status" value="1"/>
</dbReference>
<name>A0A1I1JBI7_9ACTN</name>
<organism evidence="2 3">
    <name type="scientific">Streptomyces aidingensis</name>
    <dbReference type="NCBI Taxonomy" id="910347"/>
    <lineage>
        <taxon>Bacteria</taxon>
        <taxon>Bacillati</taxon>
        <taxon>Actinomycetota</taxon>
        <taxon>Actinomycetes</taxon>
        <taxon>Kitasatosporales</taxon>
        <taxon>Streptomycetaceae</taxon>
        <taxon>Streptomyces</taxon>
    </lineage>
</organism>
<dbReference type="EMBL" id="FOLM01000003">
    <property type="protein sequence ID" value="SFC45352.1"/>
    <property type="molecule type" value="Genomic_DNA"/>
</dbReference>
<keyword evidence="2" id="KW-0456">Lyase</keyword>
<dbReference type="STRING" id="910347.SAMN05421773_103337"/>
<evidence type="ECO:0000313" key="2">
    <source>
        <dbReference type="EMBL" id="SFC45352.1"/>
    </source>
</evidence>
<evidence type="ECO:0000313" key="3">
    <source>
        <dbReference type="Proteomes" id="UP000199207"/>
    </source>
</evidence>
<dbReference type="Gene3D" id="3.40.640.10">
    <property type="entry name" value="Type I PLP-dependent aspartate aminotransferase-like (Major domain)"/>
    <property type="match status" value="1"/>
</dbReference>
<dbReference type="InterPro" id="IPR000192">
    <property type="entry name" value="Aminotrans_V_dom"/>
</dbReference>
<gene>
    <name evidence="2" type="ORF">SAMN05421773_103337</name>
</gene>